<protein>
    <submittedName>
        <fullName evidence="1">Uncharacterized protein</fullName>
    </submittedName>
</protein>
<name>W0F8H6_9BACT</name>
<accession>W0F8H6</accession>
<dbReference type="HOGENOM" id="CLU_3027670_0_0_10"/>
<evidence type="ECO:0000313" key="2">
    <source>
        <dbReference type="Proteomes" id="UP000003586"/>
    </source>
</evidence>
<keyword evidence="2" id="KW-1185">Reference proteome</keyword>
<dbReference type="Proteomes" id="UP000003586">
    <property type="component" value="Chromosome"/>
</dbReference>
<gene>
    <name evidence="1" type="ORF">NIASO_13720</name>
</gene>
<evidence type="ECO:0000313" key="1">
    <source>
        <dbReference type="EMBL" id="AHF17754.1"/>
    </source>
</evidence>
<organism evidence="1 2">
    <name type="scientific">Niabella soli DSM 19437</name>
    <dbReference type="NCBI Taxonomy" id="929713"/>
    <lineage>
        <taxon>Bacteria</taxon>
        <taxon>Pseudomonadati</taxon>
        <taxon>Bacteroidota</taxon>
        <taxon>Chitinophagia</taxon>
        <taxon>Chitinophagales</taxon>
        <taxon>Chitinophagaceae</taxon>
        <taxon>Niabella</taxon>
    </lineage>
</organism>
<dbReference type="EMBL" id="CP007035">
    <property type="protein sequence ID" value="AHF17754.1"/>
    <property type="molecule type" value="Genomic_DNA"/>
</dbReference>
<dbReference type="AlphaFoldDB" id="W0F8H6"/>
<proteinExistence type="predicted"/>
<dbReference type="KEGG" id="nso:NIASO_13720"/>
<reference evidence="1 2" key="1">
    <citation type="submission" date="2013-12" db="EMBL/GenBank/DDBJ databases">
        <authorList>
            <consortium name="DOE Joint Genome Institute"/>
            <person name="Eisen J."/>
            <person name="Huntemann M."/>
            <person name="Han J."/>
            <person name="Chen A."/>
            <person name="Kyrpides N."/>
            <person name="Mavromatis K."/>
            <person name="Markowitz V."/>
            <person name="Palaniappan K."/>
            <person name="Ivanova N."/>
            <person name="Schaumberg A."/>
            <person name="Pati A."/>
            <person name="Liolios K."/>
            <person name="Nordberg H.P."/>
            <person name="Cantor M.N."/>
            <person name="Hua S.X."/>
            <person name="Woyke T."/>
        </authorList>
    </citation>
    <scope>NUCLEOTIDE SEQUENCE [LARGE SCALE GENOMIC DNA]</scope>
    <source>
        <strain evidence="2">DSM 19437</strain>
    </source>
</reference>
<sequence length="55" mass="6588">MLKEFKRTLNCIFLYKELRVIKCRNYAKIYFRKIVFANQVLLPESETSKRANMGA</sequence>
<dbReference type="STRING" id="929713.NIASO_13720"/>